<evidence type="ECO:0000256" key="1">
    <source>
        <dbReference type="ARBA" id="ARBA00023015"/>
    </source>
</evidence>
<dbReference type="Pfam" id="PF01022">
    <property type="entry name" value="HTH_5"/>
    <property type="match status" value="1"/>
</dbReference>
<gene>
    <name evidence="5" type="ORF">A2311_01590</name>
</gene>
<dbReference type="InterPro" id="IPR011991">
    <property type="entry name" value="ArsR-like_HTH"/>
</dbReference>
<dbReference type="PANTHER" id="PTHR43132">
    <property type="entry name" value="ARSENICAL RESISTANCE OPERON REPRESSOR ARSR-RELATED"/>
    <property type="match status" value="1"/>
</dbReference>
<dbReference type="EMBL" id="MEUF01000097">
    <property type="protein sequence ID" value="OGC28954.1"/>
    <property type="molecule type" value="Genomic_DNA"/>
</dbReference>
<comment type="caution">
    <text evidence="5">The sequence shown here is derived from an EMBL/GenBank/DDBJ whole genome shotgun (WGS) entry which is preliminary data.</text>
</comment>
<reference evidence="5 6" key="1">
    <citation type="journal article" date="2016" name="Nat. Commun.">
        <title>Thousands of microbial genomes shed light on interconnected biogeochemical processes in an aquifer system.</title>
        <authorList>
            <person name="Anantharaman K."/>
            <person name="Brown C.T."/>
            <person name="Hug L.A."/>
            <person name="Sharon I."/>
            <person name="Castelle C.J."/>
            <person name="Probst A.J."/>
            <person name="Thomas B.C."/>
            <person name="Singh A."/>
            <person name="Wilkins M.J."/>
            <person name="Karaoz U."/>
            <person name="Brodie E.L."/>
            <person name="Williams K.H."/>
            <person name="Hubbard S.S."/>
            <person name="Banfield J.F."/>
        </authorList>
    </citation>
    <scope>NUCLEOTIDE SEQUENCE [LARGE SCALE GENOMIC DNA]</scope>
</reference>
<dbReference type="GO" id="GO:0003677">
    <property type="term" value="F:DNA binding"/>
    <property type="evidence" value="ECO:0007669"/>
    <property type="project" value="UniProtKB-KW"/>
</dbReference>
<accession>A0A1F4T8C7</accession>
<dbReference type="PROSITE" id="PS50987">
    <property type="entry name" value="HTH_ARSR_2"/>
    <property type="match status" value="1"/>
</dbReference>
<dbReference type="PANTHER" id="PTHR43132:SF2">
    <property type="entry name" value="ARSENICAL RESISTANCE OPERON REPRESSOR ARSR-RELATED"/>
    <property type="match status" value="1"/>
</dbReference>
<evidence type="ECO:0000256" key="3">
    <source>
        <dbReference type="ARBA" id="ARBA00023163"/>
    </source>
</evidence>
<dbReference type="InterPro" id="IPR036390">
    <property type="entry name" value="WH_DNA-bd_sf"/>
</dbReference>
<proteinExistence type="predicted"/>
<dbReference type="InterPro" id="IPR001845">
    <property type="entry name" value="HTH_ArsR_DNA-bd_dom"/>
</dbReference>
<dbReference type="SUPFAM" id="SSF46785">
    <property type="entry name" value="Winged helix' DNA-binding domain"/>
    <property type="match status" value="1"/>
</dbReference>
<dbReference type="AlphaFoldDB" id="A0A1F4T8C7"/>
<name>A0A1F4T8C7_UNCSA</name>
<dbReference type="Proteomes" id="UP000178951">
    <property type="component" value="Unassembled WGS sequence"/>
</dbReference>
<feature type="domain" description="HTH arsR-type" evidence="4">
    <location>
        <begin position="1"/>
        <end position="67"/>
    </location>
</feature>
<dbReference type="CDD" id="cd00090">
    <property type="entry name" value="HTH_ARSR"/>
    <property type="match status" value="1"/>
</dbReference>
<organism evidence="5 6">
    <name type="scientific">candidate division WOR-1 bacterium RIFOXYB2_FULL_48_7</name>
    <dbReference type="NCBI Taxonomy" id="1802583"/>
    <lineage>
        <taxon>Bacteria</taxon>
        <taxon>Bacillati</taxon>
        <taxon>Saganbacteria</taxon>
    </lineage>
</organism>
<keyword evidence="1" id="KW-0805">Transcription regulation</keyword>
<dbReference type="SMART" id="SM00418">
    <property type="entry name" value="HTH_ARSR"/>
    <property type="match status" value="1"/>
</dbReference>
<keyword evidence="3" id="KW-0804">Transcription</keyword>
<dbReference type="InterPro" id="IPR036388">
    <property type="entry name" value="WH-like_DNA-bd_sf"/>
</dbReference>
<evidence type="ECO:0000256" key="2">
    <source>
        <dbReference type="ARBA" id="ARBA00023125"/>
    </source>
</evidence>
<evidence type="ECO:0000313" key="5">
    <source>
        <dbReference type="EMBL" id="OGC28954.1"/>
    </source>
</evidence>
<evidence type="ECO:0000259" key="4">
    <source>
        <dbReference type="PROSITE" id="PS50987"/>
    </source>
</evidence>
<feature type="non-terminal residue" evidence="5">
    <location>
        <position position="1"/>
    </location>
</feature>
<dbReference type="Gene3D" id="1.10.10.10">
    <property type="entry name" value="Winged helix-like DNA-binding domain superfamily/Winged helix DNA-binding domain"/>
    <property type="match status" value="1"/>
</dbReference>
<dbReference type="InterPro" id="IPR051011">
    <property type="entry name" value="Metal_resp_trans_reg"/>
</dbReference>
<sequence length="67" mass="7329">LAIARGLLDNACNVNKIVRALKVKQSSVSQHLKIMKNAGIIRGERQGVRICYRIISAKAIKIIKGGM</sequence>
<evidence type="ECO:0000313" key="6">
    <source>
        <dbReference type="Proteomes" id="UP000178951"/>
    </source>
</evidence>
<protein>
    <submittedName>
        <fullName evidence="5">Transcriptional regulator</fullName>
    </submittedName>
</protein>
<dbReference type="PRINTS" id="PR00778">
    <property type="entry name" value="HTHARSR"/>
</dbReference>
<dbReference type="NCBIfam" id="NF033788">
    <property type="entry name" value="HTH_metalloreg"/>
    <property type="match status" value="1"/>
</dbReference>
<keyword evidence="2" id="KW-0238">DNA-binding</keyword>
<dbReference type="GO" id="GO:0003700">
    <property type="term" value="F:DNA-binding transcription factor activity"/>
    <property type="evidence" value="ECO:0007669"/>
    <property type="project" value="InterPro"/>
</dbReference>
<dbReference type="STRING" id="1802583.A2311_01590"/>